<feature type="domain" description="DALR anticodon binding" evidence="12">
    <location>
        <begin position="432"/>
        <end position="560"/>
    </location>
</feature>
<evidence type="ECO:0000256" key="1">
    <source>
        <dbReference type="ARBA" id="ARBA00004496"/>
    </source>
</evidence>
<dbReference type="InterPro" id="IPR036695">
    <property type="entry name" value="Arg-tRNA-synth_N_sf"/>
</dbReference>
<dbReference type="GO" id="GO:0004814">
    <property type="term" value="F:arginine-tRNA ligase activity"/>
    <property type="evidence" value="ECO:0007669"/>
    <property type="project" value="UniProtKB-UniRule"/>
</dbReference>
<comment type="caution">
    <text evidence="14">The sequence shown here is derived from an EMBL/GenBank/DDBJ whole genome shotgun (WGS) entry which is preliminary data.</text>
</comment>
<dbReference type="SUPFAM" id="SSF47323">
    <property type="entry name" value="Anticodon-binding domain of a subclass of class I aminoacyl-tRNA synthetases"/>
    <property type="match status" value="1"/>
</dbReference>
<keyword evidence="8 10" id="KW-0030">Aminoacyl-tRNA synthetase</keyword>
<dbReference type="InterPro" id="IPR005148">
    <property type="entry name" value="Arg-tRNA-synth_N"/>
</dbReference>
<organism evidence="14 15">
    <name type="scientific">Candidatus Berkelbacteria bacterium CG1_02_42_45</name>
    <dbReference type="NCBI Taxonomy" id="1805036"/>
    <lineage>
        <taxon>Bacteria</taxon>
        <taxon>Candidatus Berkelbacteria</taxon>
    </lineage>
</organism>
<keyword evidence="7 10" id="KW-0648">Protein biosynthesis</keyword>
<evidence type="ECO:0000256" key="6">
    <source>
        <dbReference type="ARBA" id="ARBA00022840"/>
    </source>
</evidence>
<dbReference type="SUPFAM" id="SSF55190">
    <property type="entry name" value="Arginyl-tRNA synthetase (ArgRS), N-terminal 'additional' domain"/>
    <property type="match status" value="1"/>
</dbReference>
<dbReference type="Pfam" id="PF03485">
    <property type="entry name" value="Arg_tRNA_synt_N"/>
    <property type="match status" value="1"/>
</dbReference>
<dbReference type="EMBL" id="MNUJ01000048">
    <property type="protein sequence ID" value="OIN89134.1"/>
    <property type="molecule type" value="Genomic_DNA"/>
</dbReference>
<evidence type="ECO:0000256" key="10">
    <source>
        <dbReference type="HAMAP-Rule" id="MF_00123"/>
    </source>
</evidence>
<dbReference type="Gene3D" id="3.30.1360.70">
    <property type="entry name" value="Arginyl tRNA synthetase N-terminal domain"/>
    <property type="match status" value="1"/>
</dbReference>
<dbReference type="Gene3D" id="1.10.730.10">
    <property type="entry name" value="Isoleucyl-tRNA Synthetase, Domain 1"/>
    <property type="match status" value="1"/>
</dbReference>
<keyword evidence="4 10" id="KW-0436">Ligase</keyword>
<evidence type="ECO:0000256" key="8">
    <source>
        <dbReference type="ARBA" id="ARBA00023146"/>
    </source>
</evidence>
<keyword evidence="6 10" id="KW-0067">ATP-binding</keyword>
<dbReference type="SMART" id="SM00836">
    <property type="entry name" value="DALR_1"/>
    <property type="match status" value="1"/>
</dbReference>
<dbReference type="InterPro" id="IPR035684">
    <property type="entry name" value="ArgRS_core"/>
</dbReference>
<dbReference type="PANTHER" id="PTHR11956:SF5">
    <property type="entry name" value="ARGININE--TRNA LIGASE, CYTOPLASMIC"/>
    <property type="match status" value="1"/>
</dbReference>
<dbReference type="PANTHER" id="PTHR11956">
    <property type="entry name" value="ARGINYL-TRNA SYNTHETASE"/>
    <property type="match status" value="1"/>
</dbReference>
<evidence type="ECO:0000256" key="2">
    <source>
        <dbReference type="ARBA" id="ARBA00005594"/>
    </source>
</evidence>
<dbReference type="InterPro" id="IPR001412">
    <property type="entry name" value="aa-tRNA-synth_I_CS"/>
</dbReference>
<dbReference type="Pfam" id="PF05746">
    <property type="entry name" value="DALR_1"/>
    <property type="match status" value="1"/>
</dbReference>
<evidence type="ECO:0000259" key="13">
    <source>
        <dbReference type="SMART" id="SM01016"/>
    </source>
</evidence>
<dbReference type="GO" id="GO:0006420">
    <property type="term" value="P:arginyl-tRNA aminoacylation"/>
    <property type="evidence" value="ECO:0007669"/>
    <property type="project" value="UniProtKB-UniRule"/>
</dbReference>
<accession>A0A1J4RTB6</accession>
<keyword evidence="3 10" id="KW-0963">Cytoplasm</keyword>
<evidence type="ECO:0000256" key="7">
    <source>
        <dbReference type="ARBA" id="ARBA00022917"/>
    </source>
</evidence>
<comment type="subunit">
    <text evidence="10">Monomer.</text>
</comment>
<feature type="domain" description="Arginyl tRNA synthetase N-terminal" evidence="13">
    <location>
        <begin position="3"/>
        <end position="84"/>
    </location>
</feature>
<dbReference type="HAMAP" id="MF_00123">
    <property type="entry name" value="Arg_tRNA_synth"/>
    <property type="match status" value="1"/>
</dbReference>
<evidence type="ECO:0000256" key="3">
    <source>
        <dbReference type="ARBA" id="ARBA00022490"/>
    </source>
</evidence>
<evidence type="ECO:0000313" key="14">
    <source>
        <dbReference type="EMBL" id="OIN89134.1"/>
    </source>
</evidence>
<comment type="similarity">
    <text evidence="2 10 11">Belongs to the class-I aminoacyl-tRNA synthetase family.</text>
</comment>
<dbReference type="Gene3D" id="3.40.50.620">
    <property type="entry name" value="HUPs"/>
    <property type="match status" value="1"/>
</dbReference>
<proteinExistence type="inferred from homology"/>
<dbReference type="EC" id="6.1.1.19" evidence="10"/>
<evidence type="ECO:0000256" key="9">
    <source>
        <dbReference type="ARBA" id="ARBA00049339"/>
    </source>
</evidence>
<comment type="catalytic activity">
    <reaction evidence="9 10">
        <text>tRNA(Arg) + L-arginine + ATP = L-arginyl-tRNA(Arg) + AMP + diphosphate</text>
        <dbReference type="Rhea" id="RHEA:20301"/>
        <dbReference type="Rhea" id="RHEA-COMP:9658"/>
        <dbReference type="Rhea" id="RHEA-COMP:9673"/>
        <dbReference type="ChEBI" id="CHEBI:30616"/>
        <dbReference type="ChEBI" id="CHEBI:32682"/>
        <dbReference type="ChEBI" id="CHEBI:33019"/>
        <dbReference type="ChEBI" id="CHEBI:78442"/>
        <dbReference type="ChEBI" id="CHEBI:78513"/>
        <dbReference type="ChEBI" id="CHEBI:456215"/>
        <dbReference type="EC" id="6.1.1.19"/>
    </reaction>
</comment>
<evidence type="ECO:0000256" key="4">
    <source>
        <dbReference type="ARBA" id="ARBA00022598"/>
    </source>
</evidence>
<evidence type="ECO:0000259" key="12">
    <source>
        <dbReference type="SMART" id="SM00836"/>
    </source>
</evidence>
<dbReference type="Proteomes" id="UP000182753">
    <property type="component" value="Unassembled WGS sequence"/>
</dbReference>
<dbReference type="GO" id="GO:0005524">
    <property type="term" value="F:ATP binding"/>
    <property type="evidence" value="ECO:0007669"/>
    <property type="project" value="UniProtKB-UniRule"/>
</dbReference>
<gene>
    <name evidence="10" type="primary">argS</name>
    <name evidence="14" type="ORF">AUJ40_02360</name>
</gene>
<dbReference type="SUPFAM" id="SSF52374">
    <property type="entry name" value="Nucleotidylyl transferase"/>
    <property type="match status" value="1"/>
</dbReference>
<dbReference type="InterPro" id="IPR001278">
    <property type="entry name" value="Arg-tRNA-ligase"/>
</dbReference>
<dbReference type="CDD" id="cd00671">
    <property type="entry name" value="ArgRS_core"/>
    <property type="match status" value="1"/>
</dbReference>
<dbReference type="NCBIfam" id="TIGR00456">
    <property type="entry name" value="argS"/>
    <property type="match status" value="1"/>
</dbReference>
<evidence type="ECO:0000256" key="11">
    <source>
        <dbReference type="RuleBase" id="RU363038"/>
    </source>
</evidence>
<reference evidence="14 15" key="1">
    <citation type="journal article" date="2016" name="Environ. Microbiol.">
        <title>Genomic resolution of a cold subsurface aquifer community provides metabolic insights for novel microbes adapted to high CO concentrations.</title>
        <authorList>
            <person name="Probst A.J."/>
            <person name="Castelle C.J."/>
            <person name="Singh A."/>
            <person name="Brown C.T."/>
            <person name="Anantharaman K."/>
            <person name="Sharon I."/>
            <person name="Hug L.A."/>
            <person name="Burstein D."/>
            <person name="Emerson J.B."/>
            <person name="Thomas B.C."/>
            <person name="Banfield J.F."/>
        </authorList>
    </citation>
    <scope>NUCLEOTIDE SEQUENCE [LARGE SCALE GENOMIC DNA]</scope>
    <source>
        <strain evidence="14">CG1_02_42_45</strain>
    </source>
</reference>
<dbReference type="SMART" id="SM01016">
    <property type="entry name" value="Arg_tRNA_synt_N"/>
    <property type="match status" value="1"/>
</dbReference>
<dbReference type="PROSITE" id="PS00178">
    <property type="entry name" value="AA_TRNA_LIGASE_I"/>
    <property type="match status" value="1"/>
</dbReference>
<dbReference type="PRINTS" id="PR01038">
    <property type="entry name" value="TRNASYNTHARG"/>
</dbReference>
<dbReference type="AlphaFoldDB" id="A0A1J4RTB6"/>
<comment type="subcellular location">
    <subcellularLocation>
        <location evidence="1 10">Cytoplasm</location>
    </subcellularLocation>
</comment>
<dbReference type="Pfam" id="PF00750">
    <property type="entry name" value="tRNA-synt_1d"/>
    <property type="match status" value="1"/>
</dbReference>
<dbReference type="InterPro" id="IPR009080">
    <property type="entry name" value="tRNAsynth_Ia_anticodon-bd"/>
</dbReference>
<dbReference type="FunFam" id="1.10.730.10:FF:000008">
    <property type="entry name" value="Arginine--tRNA ligase"/>
    <property type="match status" value="1"/>
</dbReference>
<dbReference type="InterPro" id="IPR008909">
    <property type="entry name" value="DALR_anticod-bd"/>
</dbReference>
<protein>
    <recommendedName>
        <fullName evidence="10">Arginine--tRNA ligase</fullName>
        <ecNumber evidence="10">6.1.1.19</ecNumber>
    </recommendedName>
    <alternativeName>
        <fullName evidence="10">Arginyl-tRNA synthetase</fullName>
        <shortName evidence="10">ArgRS</shortName>
    </alternativeName>
</protein>
<keyword evidence="5 10" id="KW-0547">Nucleotide-binding</keyword>
<evidence type="ECO:0000313" key="15">
    <source>
        <dbReference type="Proteomes" id="UP000182753"/>
    </source>
</evidence>
<dbReference type="InterPro" id="IPR014729">
    <property type="entry name" value="Rossmann-like_a/b/a_fold"/>
</dbReference>
<name>A0A1J4RTB6_9BACT</name>
<sequence length="560" mass="63401">MIEALKGKIKKAIKSAGYELAGGFDLELPPNEKFGDLSTNVAMLIAAKEGKKPEDVAKDIVENLKDKNFEKIEIAGGGFINIYLSQKYLARELREILKAGSDFARSDLGKNQKVLVEFISANPTGPLHIGNARGGPIGETLANILDWLGYKVSREFYINDVGSQIQKFGQTLAYWYIKKHDENYHFPEGGYPGDFVKDISEEIQREFASEIEELKDEELTEFFIRHGLEIVIRRMKEDIEVLGVHFDQWVYESDLINNGKSQKVVDELKEKGKTKEKEGAVWFSSSEYSDFSDRESVLARSDAEKSLTYFATDIAYHQDKLQRGFDLLIDIWGANHHGHISRMKAAMAALGYDPEKLSIILYQNVRIKEGKEIKQMSKRLGNYITISELIGKMKVPADVFKFMIISQSHTSIIDFDLDLALEQSEKNPVYYLQYAYARICSILRKVQAETLVEVEKIARGEASADLADLEILQDKKELRLLKTISLLPEKLKSIAEDFQIQALPHFATEIAAAYHDFYTTCKVLSDDKELTRARLLLVLAARNTLKISLALMGISAPEKM</sequence>
<dbReference type="GO" id="GO:0005737">
    <property type="term" value="C:cytoplasm"/>
    <property type="evidence" value="ECO:0007669"/>
    <property type="project" value="UniProtKB-SubCell"/>
</dbReference>
<evidence type="ECO:0000256" key="5">
    <source>
        <dbReference type="ARBA" id="ARBA00022741"/>
    </source>
</evidence>
<feature type="short sequence motif" description="'HIGH' region" evidence="10">
    <location>
        <begin position="121"/>
        <end position="131"/>
    </location>
</feature>